<evidence type="ECO:0000256" key="7">
    <source>
        <dbReference type="ARBA" id="ARBA00023065"/>
    </source>
</evidence>
<dbReference type="InterPro" id="IPR035968">
    <property type="entry name" value="ATP_synth_F1_ATPase_gsu"/>
</dbReference>
<evidence type="ECO:0000256" key="4">
    <source>
        <dbReference type="ARBA" id="ARBA00022448"/>
    </source>
</evidence>
<protein>
    <recommendedName>
        <fullName evidence="11">ATP synthase gamma chain</fullName>
    </recommendedName>
    <alternativeName>
        <fullName evidence="11">ATP synthase F1 sector gamma subunit</fullName>
    </alternativeName>
    <alternativeName>
        <fullName evidence="11">F-ATPase gamma subunit</fullName>
    </alternativeName>
</protein>
<evidence type="ECO:0000256" key="11">
    <source>
        <dbReference type="HAMAP-Rule" id="MF_00815"/>
    </source>
</evidence>
<evidence type="ECO:0000256" key="10">
    <source>
        <dbReference type="ARBA" id="ARBA00023310"/>
    </source>
</evidence>
<sequence>MAESMNDVKHRIASTKQTRQITTAMEMVSTAKLNQIQKHSVSYEAYVSQVKAVVMHLAQSHLLDQLNSSSNANSKQSNSAKKVAYLVITSDRGMVGSYNSNVIRGTNRFIEKHTPNSNDYMVLAVGKNGAEFYKKRNVNVAYEYSGVSDIPTFSEIKTIVKTISSMFDNHVFDELYVCYSHFVNRMRSDFRAEKMLPMDSKAFENGQSGDVKPAKISAEYDVEPDASSVLNVIIPQYTESLVFGAILDAKTSEHASSSTAMSSASDNANDLISSLQLKYNRARQAAITTEITEIVGGQEALKH</sequence>
<keyword evidence="7 11" id="KW-0406">Ion transport</keyword>
<dbReference type="RefSeq" id="WP_286136537.1">
    <property type="nucleotide sequence ID" value="NZ_BRPL01000002.1"/>
</dbReference>
<dbReference type="SUPFAM" id="SSF52943">
    <property type="entry name" value="ATP synthase (F1-ATPase), gamma subunit"/>
    <property type="match status" value="1"/>
</dbReference>
<keyword evidence="4 11" id="KW-0813">Transport</keyword>
<comment type="caution">
    <text evidence="12">The sequence shown here is derived from an EMBL/GenBank/DDBJ whole genome shotgun (WGS) entry which is preliminary data.</text>
</comment>
<comment type="subcellular location">
    <subcellularLocation>
        <location evidence="11">Cell membrane</location>
        <topology evidence="11">Peripheral membrane protein</topology>
    </subcellularLocation>
    <subcellularLocation>
        <location evidence="2">Membrane</location>
        <topology evidence="2">Peripheral membrane protein</topology>
    </subcellularLocation>
</comment>
<dbReference type="EMBL" id="BRPL01000002">
    <property type="protein sequence ID" value="GLB47077.1"/>
    <property type="molecule type" value="Genomic_DNA"/>
</dbReference>
<dbReference type="GO" id="GO:0045259">
    <property type="term" value="C:proton-transporting ATP synthase complex"/>
    <property type="evidence" value="ECO:0007669"/>
    <property type="project" value="UniProtKB-KW"/>
</dbReference>
<keyword evidence="8 11" id="KW-0472">Membrane</keyword>
<dbReference type="Pfam" id="PF00231">
    <property type="entry name" value="ATP-synt"/>
    <property type="match status" value="1"/>
</dbReference>
<keyword evidence="6 11" id="KW-0375">Hydrogen ion transport</keyword>
<evidence type="ECO:0000256" key="8">
    <source>
        <dbReference type="ARBA" id="ARBA00023136"/>
    </source>
</evidence>
<accession>A0A9W6ET23</accession>
<dbReference type="PRINTS" id="PR00126">
    <property type="entry name" value="ATPASEGAMMA"/>
</dbReference>
<dbReference type="HAMAP" id="MF_00815">
    <property type="entry name" value="ATP_synth_gamma_bact"/>
    <property type="match status" value="1"/>
</dbReference>
<dbReference type="GO" id="GO:0005524">
    <property type="term" value="F:ATP binding"/>
    <property type="evidence" value="ECO:0007669"/>
    <property type="project" value="UniProtKB-UniRule"/>
</dbReference>
<evidence type="ECO:0000256" key="3">
    <source>
        <dbReference type="ARBA" id="ARBA00007681"/>
    </source>
</evidence>
<dbReference type="InterPro" id="IPR000131">
    <property type="entry name" value="ATP_synth_F1_gsu"/>
</dbReference>
<evidence type="ECO:0000256" key="5">
    <source>
        <dbReference type="ARBA" id="ARBA00022475"/>
    </source>
</evidence>
<dbReference type="PANTHER" id="PTHR11693">
    <property type="entry name" value="ATP SYNTHASE GAMMA CHAIN"/>
    <property type="match status" value="1"/>
</dbReference>
<evidence type="ECO:0000313" key="13">
    <source>
        <dbReference type="Proteomes" id="UP001144204"/>
    </source>
</evidence>
<evidence type="ECO:0000256" key="6">
    <source>
        <dbReference type="ARBA" id="ARBA00022781"/>
    </source>
</evidence>
<comment type="function">
    <text evidence="1 11">Produces ATP from ADP in the presence of a proton gradient across the membrane. The gamma chain is believed to be important in regulating ATPase activity and the flow of protons through the CF(0) complex.</text>
</comment>
<dbReference type="CDD" id="cd12151">
    <property type="entry name" value="F1-ATPase_gamma"/>
    <property type="match status" value="1"/>
</dbReference>
<evidence type="ECO:0000313" key="12">
    <source>
        <dbReference type="EMBL" id="GLB47077.1"/>
    </source>
</evidence>
<organism evidence="12 13">
    <name type="scientific">Philodulcilactobacillus myokoensis</name>
    <dbReference type="NCBI Taxonomy" id="2929573"/>
    <lineage>
        <taxon>Bacteria</taxon>
        <taxon>Bacillati</taxon>
        <taxon>Bacillota</taxon>
        <taxon>Bacilli</taxon>
        <taxon>Lactobacillales</taxon>
        <taxon>Lactobacillaceae</taxon>
        <taxon>Philodulcilactobacillus</taxon>
    </lineage>
</organism>
<reference evidence="12" key="1">
    <citation type="submission" date="2022-07" db="EMBL/GenBank/DDBJ databases">
        <authorList>
            <person name="Kouya T."/>
            <person name="Ishiyama Y."/>
        </authorList>
    </citation>
    <scope>NUCLEOTIDE SEQUENCE</scope>
    <source>
        <strain evidence="12">WR16-4</strain>
    </source>
</reference>
<comment type="similarity">
    <text evidence="3 11">Belongs to the ATPase gamma chain family.</text>
</comment>
<dbReference type="GO" id="GO:0046933">
    <property type="term" value="F:proton-transporting ATP synthase activity, rotational mechanism"/>
    <property type="evidence" value="ECO:0007669"/>
    <property type="project" value="UniProtKB-UniRule"/>
</dbReference>
<keyword evidence="5 11" id="KW-1003">Cell membrane</keyword>
<evidence type="ECO:0000256" key="1">
    <source>
        <dbReference type="ARBA" id="ARBA00003456"/>
    </source>
</evidence>
<keyword evidence="13" id="KW-1185">Reference proteome</keyword>
<proteinExistence type="inferred from homology"/>
<keyword evidence="9 11" id="KW-0139">CF(1)</keyword>
<dbReference type="NCBIfam" id="TIGR01146">
    <property type="entry name" value="ATPsyn_F1gamma"/>
    <property type="match status" value="1"/>
</dbReference>
<dbReference type="AlphaFoldDB" id="A0A9W6ET23"/>
<name>A0A9W6ET23_9LACO</name>
<dbReference type="Gene3D" id="1.10.287.80">
    <property type="entry name" value="ATP synthase, gamma subunit, helix hairpin domain"/>
    <property type="match status" value="1"/>
</dbReference>
<evidence type="ECO:0000256" key="9">
    <source>
        <dbReference type="ARBA" id="ARBA00023196"/>
    </source>
</evidence>
<comment type="subunit">
    <text evidence="11">F-type ATPases have 2 components, CF(1) - the catalytic core - and CF(0) - the membrane proton channel. CF(1) has five subunits: alpha(3), beta(3), gamma(1), delta(1), epsilon(1). CF(0) has three main subunits: a, b and c.</text>
</comment>
<dbReference type="NCBIfam" id="NF004147">
    <property type="entry name" value="PRK05621.2-1"/>
    <property type="match status" value="1"/>
</dbReference>
<keyword evidence="10 11" id="KW-0066">ATP synthesis</keyword>
<reference evidence="12" key="2">
    <citation type="journal article" date="2023" name="PLoS ONE">
        <title>Philodulcilactobacillus myokoensis gen. nov., sp. nov., a fructophilic, acidophilic, and agar-phobic lactic acid bacterium isolated from fermented vegetable extracts.</title>
        <authorList>
            <person name="Kouya T."/>
            <person name="Ishiyama Y."/>
            <person name="Ohashi S."/>
            <person name="Kumakubo R."/>
            <person name="Yamazaki T."/>
            <person name="Otaki T."/>
        </authorList>
    </citation>
    <scope>NUCLEOTIDE SEQUENCE</scope>
    <source>
        <strain evidence="12">WR16-4</strain>
    </source>
</reference>
<gene>
    <name evidence="11 12" type="primary">atpG</name>
    <name evidence="12" type="ORF">WR164_10560</name>
</gene>
<dbReference type="Gene3D" id="3.40.1380.10">
    <property type="match status" value="1"/>
</dbReference>
<dbReference type="GO" id="GO:0005886">
    <property type="term" value="C:plasma membrane"/>
    <property type="evidence" value="ECO:0007669"/>
    <property type="project" value="UniProtKB-SubCell"/>
</dbReference>
<evidence type="ECO:0000256" key="2">
    <source>
        <dbReference type="ARBA" id="ARBA00004170"/>
    </source>
</evidence>
<dbReference type="GO" id="GO:0042777">
    <property type="term" value="P:proton motive force-driven plasma membrane ATP synthesis"/>
    <property type="evidence" value="ECO:0007669"/>
    <property type="project" value="UniProtKB-UniRule"/>
</dbReference>
<dbReference type="Proteomes" id="UP001144204">
    <property type="component" value="Unassembled WGS sequence"/>
</dbReference>
<dbReference type="PANTHER" id="PTHR11693:SF22">
    <property type="entry name" value="ATP SYNTHASE SUBUNIT GAMMA, MITOCHONDRIAL"/>
    <property type="match status" value="1"/>
</dbReference>